<dbReference type="Gene3D" id="3.40.1350.10">
    <property type="match status" value="1"/>
</dbReference>
<dbReference type="Proteomes" id="UP000317344">
    <property type="component" value="Chromosome"/>
</dbReference>
<dbReference type="InterPro" id="IPR011856">
    <property type="entry name" value="tRNA_endonuc-like_dom_sf"/>
</dbReference>
<dbReference type="NCBIfam" id="TIGR00252">
    <property type="entry name" value="YraN family protein"/>
    <property type="match status" value="1"/>
</dbReference>
<dbReference type="Pfam" id="PF02021">
    <property type="entry name" value="UPF0102"/>
    <property type="match status" value="1"/>
</dbReference>
<evidence type="ECO:0000313" key="5">
    <source>
        <dbReference type="Proteomes" id="UP000317344"/>
    </source>
</evidence>
<gene>
    <name evidence="4" type="ORF">FO059_10625</name>
</gene>
<keyword evidence="5" id="KW-1185">Reference proteome</keyword>
<evidence type="ECO:0000256" key="3">
    <source>
        <dbReference type="SAM" id="MobiDB-lite"/>
    </source>
</evidence>
<dbReference type="HAMAP" id="MF_00048">
    <property type="entry name" value="UPF0102"/>
    <property type="match status" value="1"/>
</dbReference>
<reference evidence="4 5" key="1">
    <citation type="submission" date="2019-07" db="EMBL/GenBank/DDBJ databases">
        <title>Tomitella cavernea sp. nov., an actinomycete isolated from soil.</title>
        <authorList>
            <person name="Cheng J."/>
        </authorList>
    </citation>
    <scope>NUCLEOTIDE SEQUENCE [LARGE SCALE GENOMIC DNA]</scope>
    <source>
        <strain evidence="4 5">HY188</strain>
    </source>
</reference>
<dbReference type="InterPro" id="IPR003509">
    <property type="entry name" value="UPF0102_YraN-like"/>
</dbReference>
<dbReference type="InterPro" id="IPR011335">
    <property type="entry name" value="Restrct_endonuc-II-like"/>
</dbReference>
<dbReference type="GO" id="GO:0003676">
    <property type="term" value="F:nucleic acid binding"/>
    <property type="evidence" value="ECO:0007669"/>
    <property type="project" value="InterPro"/>
</dbReference>
<dbReference type="OrthoDB" id="9794876at2"/>
<dbReference type="CDD" id="cd20736">
    <property type="entry name" value="PoNe_Nuclease"/>
    <property type="match status" value="1"/>
</dbReference>
<dbReference type="NCBIfam" id="NF009150">
    <property type="entry name" value="PRK12497.1-3"/>
    <property type="match status" value="1"/>
</dbReference>
<dbReference type="EMBL" id="CP041765">
    <property type="protein sequence ID" value="QDQ97696.1"/>
    <property type="molecule type" value="Genomic_DNA"/>
</dbReference>
<evidence type="ECO:0000256" key="1">
    <source>
        <dbReference type="ARBA" id="ARBA00006738"/>
    </source>
</evidence>
<feature type="region of interest" description="Disordered" evidence="3">
    <location>
        <begin position="1"/>
        <end position="50"/>
    </location>
</feature>
<comment type="similarity">
    <text evidence="1 2">Belongs to the UPF0102 family.</text>
</comment>
<dbReference type="PANTHER" id="PTHR34039">
    <property type="entry name" value="UPF0102 PROTEIN YRAN"/>
    <property type="match status" value="1"/>
</dbReference>
<organism evidence="4 5">
    <name type="scientific">Tomitella fengzijianii</name>
    <dbReference type="NCBI Taxonomy" id="2597660"/>
    <lineage>
        <taxon>Bacteria</taxon>
        <taxon>Bacillati</taxon>
        <taxon>Actinomycetota</taxon>
        <taxon>Actinomycetes</taxon>
        <taxon>Mycobacteriales</taxon>
        <taxon>Tomitella</taxon>
    </lineage>
</organism>
<dbReference type="AlphaFoldDB" id="A0A516X3Q1"/>
<accession>A0A516X3Q1</accession>
<protein>
    <recommendedName>
        <fullName evidence="2">UPF0102 protein FO059_10625</fullName>
    </recommendedName>
</protein>
<sequence>MNRIQVSGSTQARRIDGGAGGRPHRARAAADCAGGGPAGRPSPWHTPAPGAAAWTTRELGDFGEDVAAAYLEEDAMTLLARNWRCREGELDLIALDGDAVVFVEVKTRRGQGFGAPAEAVTVAKARRLRRLAARWLSEQSWSAGEVRLDVIGVVVTDDTAYVEHYEGAV</sequence>
<dbReference type="NCBIfam" id="NF009154">
    <property type="entry name" value="PRK12497.3-3"/>
    <property type="match status" value="1"/>
</dbReference>
<feature type="compositionally biased region" description="Polar residues" evidence="3">
    <location>
        <begin position="1"/>
        <end position="12"/>
    </location>
</feature>
<proteinExistence type="inferred from homology"/>
<reference evidence="4 5" key="2">
    <citation type="submission" date="2019-07" db="EMBL/GenBank/DDBJ databases">
        <authorList>
            <person name="Huang Y."/>
        </authorList>
    </citation>
    <scope>NUCLEOTIDE SEQUENCE [LARGE SCALE GENOMIC DNA]</scope>
    <source>
        <strain evidence="4 5">HY188</strain>
    </source>
</reference>
<dbReference type="PANTHER" id="PTHR34039:SF1">
    <property type="entry name" value="UPF0102 PROTEIN YRAN"/>
    <property type="match status" value="1"/>
</dbReference>
<evidence type="ECO:0000313" key="4">
    <source>
        <dbReference type="EMBL" id="QDQ97696.1"/>
    </source>
</evidence>
<dbReference type="SUPFAM" id="SSF52980">
    <property type="entry name" value="Restriction endonuclease-like"/>
    <property type="match status" value="1"/>
</dbReference>
<name>A0A516X3Q1_9ACTN</name>
<evidence type="ECO:0000256" key="2">
    <source>
        <dbReference type="HAMAP-Rule" id="MF_00048"/>
    </source>
</evidence>
<dbReference type="KEGG" id="toy:FO059_10625"/>